<organism evidence="1 2">
    <name type="scientific">Manihot esculenta</name>
    <name type="common">Cassava</name>
    <name type="synonym">Jatropha manihot</name>
    <dbReference type="NCBI Taxonomy" id="3983"/>
    <lineage>
        <taxon>Eukaryota</taxon>
        <taxon>Viridiplantae</taxon>
        <taxon>Streptophyta</taxon>
        <taxon>Embryophyta</taxon>
        <taxon>Tracheophyta</taxon>
        <taxon>Spermatophyta</taxon>
        <taxon>Magnoliopsida</taxon>
        <taxon>eudicotyledons</taxon>
        <taxon>Gunneridae</taxon>
        <taxon>Pentapetalae</taxon>
        <taxon>rosids</taxon>
        <taxon>fabids</taxon>
        <taxon>Malpighiales</taxon>
        <taxon>Euphorbiaceae</taxon>
        <taxon>Crotonoideae</taxon>
        <taxon>Manihoteae</taxon>
        <taxon>Manihot</taxon>
    </lineage>
</organism>
<dbReference type="Proteomes" id="UP000091857">
    <property type="component" value="Chromosome 14"/>
</dbReference>
<comment type="caution">
    <text evidence="1">The sequence shown here is derived from an EMBL/GenBank/DDBJ whole genome shotgun (WGS) entry which is preliminary data.</text>
</comment>
<proteinExistence type="predicted"/>
<evidence type="ECO:0000313" key="1">
    <source>
        <dbReference type="EMBL" id="KAG8639527.1"/>
    </source>
</evidence>
<keyword evidence="2" id="KW-1185">Reference proteome</keyword>
<name>A0ACB7GGS3_MANES</name>
<protein>
    <submittedName>
        <fullName evidence="1">Uncharacterized protein</fullName>
    </submittedName>
</protein>
<dbReference type="EMBL" id="CM004400">
    <property type="protein sequence ID" value="KAG8639527.1"/>
    <property type="molecule type" value="Genomic_DNA"/>
</dbReference>
<reference evidence="2" key="1">
    <citation type="journal article" date="2016" name="Nat. Biotechnol.">
        <title>Sequencing wild and cultivated cassava and related species reveals extensive interspecific hybridization and genetic diversity.</title>
        <authorList>
            <person name="Bredeson J.V."/>
            <person name="Lyons J.B."/>
            <person name="Prochnik S.E."/>
            <person name="Wu G.A."/>
            <person name="Ha C.M."/>
            <person name="Edsinger-Gonzales E."/>
            <person name="Grimwood J."/>
            <person name="Schmutz J."/>
            <person name="Rabbi I.Y."/>
            <person name="Egesi C."/>
            <person name="Nauluvula P."/>
            <person name="Lebot V."/>
            <person name="Ndunguru J."/>
            <person name="Mkamilo G."/>
            <person name="Bart R.S."/>
            <person name="Setter T.L."/>
            <person name="Gleadow R.M."/>
            <person name="Kulakow P."/>
            <person name="Ferguson M.E."/>
            <person name="Rounsley S."/>
            <person name="Rokhsar D.S."/>
        </authorList>
    </citation>
    <scope>NUCLEOTIDE SEQUENCE [LARGE SCALE GENOMIC DNA]</scope>
    <source>
        <strain evidence="2">cv. AM560-2</strain>
    </source>
</reference>
<accession>A0ACB7GGS3</accession>
<gene>
    <name evidence="1" type="ORF">MANES_14G151967v8</name>
</gene>
<sequence length="63" mass="7476">MPLWQETILFHLMIYTLSQKTQLQIDWLTVHPLVKPVTHLTSTNFNIEDAPIINRLHPHCHYS</sequence>
<evidence type="ECO:0000313" key="2">
    <source>
        <dbReference type="Proteomes" id="UP000091857"/>
    </source>
</evidence>